<comment type="caution">
    <text evidence="10">The sequence shown here is derived from an EMBL/GenBank/DDBJ whole genome shotgun (WGS) entry which is preliminary data.</text>
</comment>
<feature type="region of interest" description="Disordered" evidence="8">
    <location>
        <begin position="274"/>
        <end position="331"/>
    </location>
</feature>
<dbReference type="InterPro" id="IPR050297">
    <property type="entry name" value="LipidA_mod_glycosyltrf_83"/>
</dbReference>
<protein>
    <submittedName>
        <fullName evidence="10">Glycosyltransferase family 39 protein</fullName>
        <ecNumber evidence="10">2.4.-.-</ecNumber>
    </submittedName>
</protein>
<dbReference type="Proteomes" id="UP001193081">
    <property type="component" value="Unassembled WGS sequence"/>
</dbReference>
<dbReference type="EMBL" id="SIJK02000043">
    <property type="protein sequence ID" value="MBP1467799.1"/>
    <property type="molecule type" value="Genomic_DNA"/>
</dbReference>
<evidence type="ECO:0000256" key="8">
    <source>
        <dbReference type="SAM" id="MobiDB-lite"/>
    </source>
</evidence>
<feature type="transmembrane region" description="Helical" evidence="9">
    <location>
        <begin position="529"/>
        <end position="551"/>
    </location>
</feature>
<feature type="transmembrane region" description="Helical" evidence="9">
    <location>
        <begin position="215"/>
        <end position="235"/>
    </location>
</feature>
<keyword evidence="7 9" id="KW-0472">Membrane</keyword>
<feature type="transmembrane region" description="Helical" evidence="9">
    <location>
        <begin position="247"/>
        <end position="268"/>
    </location>
</feature>
<evidence type="ECO:0000256" key="4">
    <source>
        <dbReference type="ARBA" id="ARBA00022679"/>
    </source>
</evidence>
<evidence type="ECO:0000256" key="3">
    <source>
        <dbReference type="ARBA" id="ARBA00022676"/>
    </source>
</evidence>
<dbReference type="PANTHER" id="PTHR33908">
    <property type="entry name" value="MANNOSYLTRANSFERASE YKCB-RELATED"/>
    <property type="match status" value="1"/>
</dbReference>
<keyword evidence="6 9" id="KW-1133">Transmembrane helix</keyword>
<comment type="subcellular location">
    <subcellularLocation>
        <location evidence="1">Cell membrane</location>
        <topology evidence="1">Multi-pass membrane protein</topology>
    </subcellularLocation>
</comment>
<dbReference type="PANTHER" id="PTHR33908:SF3">
    <property type="entry name" value="UNDECAPRENYL PHOSPHATE-ALPHA-4-AMINO-4-DEOXY-L-ARABINOSE ARABINOSYL TRANSFERASE"/>
    <property type="match status" value="1"/>
</dbReference>
<feature type="transmembrane region" description="Helical" evidence="9">
    <location>
        <begin position="790"/>
        <end position="809"/>
    </location>
</feature>
<sequence length="966" mass="102075">MAGRALRQGFVHSLVPLLLLGLTVLLLVLALRTAPPLQVDVGDTGDLRFLTGFYTPETGFGESFRWSGPEARFVLHGAPAAPTVFLLQLSGERLLAQGEPEVALVQGASEVARFAVQAGWRSYEVLLPSGAVATPGGSALPLALVTAVSTPGASDAARDFRPLGLPVSHVGVAALEGPHTPALIRSLWLTWLLALVAGSLALLDALLLPRRRASLWLRASLVIGFGGTILILWAARDPFGLAWVLPPTPWILGTGTLLLGVGLVFALAGDAERDDAQAPDGGAGKRPSPLVGAERDDAQAPEGGAGKRPSPLVGAERGDAQTPNGGAGKRPSPLVGAGLGVGGASGFALVAGMALLAVAVGLLNTQTSVAGGLILALVALMLVAGGPYGLGKDGWVRGGPDLSQKHALLLLGLILVLAVGLRLFRLDEMPFGLWRDEARHGLFAQRIRDYPDYRPIYIANENLDASQLDLNAAPLSIHLPALGLYPFALALHLWGENLWSMRVMSGLGGALTVVPLYGFATWLSGRRSIGLVAAFLLAVSSWHITVSRLVFPTIFDPLLTLSGLWLLGLGLSGGGRTAHVYPPILSHTTGSPLARGTDARPGHHRFFWMAYCLLGGASIGLAMQTYHTGRLAPVAAAWLALVLLLREPRAWRGWLRGSLVASLGLLLTVTPLLLFALNQPEAFNDRVGQVFLLSDEARQGAAPLEMLDQSLHQHLLMFHVQGDLNGRHHAPGRPMFDYVTGIGLLLGSVVLLRSARDWRTLIVAGLFLLGLAPSALAVDAPHGMRSLNAAAYGVIIAALGWNALGWSLRQRGVQLARGMRRSIVAMLASLVIVLNATVYFVVMPPQREVFLVFYPVQSQMGAYIRAVANENGGELPRQIYVAEGLKNDQIFMFLTSGLHIETFRGASLSAPPEPGALFLFGGYFADEEAALLAPILGLDAAPTGSGPAFPDGQGVTFYMYEVGVLP</sequence>
<feature type="transmembrane region" description="Helical" evidence="9">
    <location>
        <begin position="369"/>
        <end position="386"/>
    </location>
</feature>
<keyword evidence="11" id="KW-1185">Reference proteome</keyword>
<reference evidence="10 11" key="1">
    <citation type="submission" date="2021-03" db="EMBL/GenBank/DDBJ databases">
        <authorList>
            <person name="Grouzdev D.S."/>
        </authorList>
    </citation>
    <scope>NUCLEOTIDE SEQUENCE [LARGE SCALE GENOMIC DNA]</scope>
    <source>
        <strain evidence="10 11">M50-1</strain>
    </source>
</reference>
<feature type="transmembrane region" description="Helical" evidence="9">
    <location>
        <begin position="735"/>
        <end position="753"/>
    </location>
</feature>
<accession>A0ABS4DEC4</accession>
<evidence type="ECO:0000256" key="6">
    <source>
        <dbReference type="ARBA" id="ARBA00022989"/>
    </source>
</evidence>
<feature type="transmembrane region" description="Helical" evidence="9">
    <location>
        <begin position="606"/>
        <end position="623"/>
    </location>
</feature>
<evidence type="ECO:0000256" key="2">
    <source>
        <dbReference type="ARBA" id="ARBA00022475"/>
    </source>
</evidence>
<dbReference type="RefSeq" id="WP_135479964.1">
    <property type="nucleotide sequence ID" value="NZ_SIJK02000043.1"/>
</dbReference>
<feature type="transmembrane region" description="Helical" evidence="9">
    <location>
        <begin position="821"/>
        <end position="842"/>
    </location>
</feature>
<feature type="transmembrane region" description="Helical" evidence="9">
    <location>
        <begin position="339"/>
        <end position="363"/>
    </location>
</feature>
<feature type="transmembrane region" description="Helical" evidence="9">
    <location>
        <begin position="657"/>
        <end position="677"/>
    </location>
</feature>
<dbReference type="GO" id="GO:0016757">
    <property type="term" value="F:glycosyltransferase activity"/>
    <property type="evidence" value="ECO:0007669"/>
    <property type="project" value="UniProtKB-KW"/>
</dbReference>
<keyword evidence="5 9" id="KW-0812">Transmembrane</keyword>
<keyword evidence="2" id="KW-1003">Cell membrane</keyword>
<proteinExistence type="predicted"/>
<evidence type="ECO:0000256" key="9">
    <source>
        <dbReference type="SAM" id="Phobius"/>
    </source>
</evidence>
<evidence type="ECO:0000313" key="11">
    <source>
        <dbReference type="Proteomes" id="UP001193081"/>
    </source>
</evidence>
<evidence type="ECO:0000256" key="5">
    <source>
        <dbReference type="ARBA" id="ARBA00022692"/>
    </source>
</evidence>
<evidence type="ECO:0000256" key="1">
    <source>
        <dbReference type="ARBA" id="ARBA00004651"/>
    </source>
</evidence>
<gene>
    <name evidence="10" type="ORF">EYB53_018940</name>
</gene>
<organism evidence="10 11">
    <name type="scientific">Candidatus Chloroploca mongolica</name>
    <dbReference type="NCBI Taxonomy" id="2528176"/>
    <lineage>
        <taxon>Bacteria</taxon>
        <taxon>Bacillati</taxon>
        <taxon>Chloroflexota</taxon>
        <taxon>Chloroflexia</taxon>
        <taxon>Chloroflexales</taxon>
        <taxon>Chloroflexineae</taxon>
        <taxon>Oscillochloridaceae</taxon>
        <taxon>Candidatus Chloroploca</taxon>
    </lineage>
</organism>
<evidence type="ECO:0000313" key="10">
    <source>
        <dbReference type="EMBL" id="MBP1467799.1"/>
    </source>
</evidence>
<feature type="transmembrane region" description="Helical" evidence="9">
    <location>
        <begin position="407"/>
        <end position="424"/>
    </location>
</feature>
<keyword evidence="4 10" id="KW-0808">Transferase</keyword>
<name>A0ABS4DEC4_9CHLR</name>
<feature type="transmembrane region" description="Helical" evidence="9">
    <location>
        <begin position="760"/>
        <end position="778"/>
    </location>
</feature>
<keyword evidence="3 10" id="KW-0328">Glycosyltransferase</keyword>
<feature type="transmembrane region" description="Helical" evidence="9">
    <location>
        <begin position="475"/>
        <end position="494"/>
    </location>
</feature>
<feature type="transmembrane region" description="Helical" evidence="9">
    <location>
        <begin position="188"/>
        <end position="208"/>
    </location>
</feature>
<dbReference type="EC" id="2.4.-.-" evidence="10"/>
<evidence type="ECO:0000256" key="7">
    <source>
        <dbReference type="ARBA" id="ARBA00023136"/>
    </source>
</evidence>
<feature type="transmembrane region" description="Helical" evidence="9">
    <location>
        <begin position="506"/>
        <end position="523"/>
    </location>
</feature>